<dbReference type="AlphaFoldDB" id="A0A8S1UJ43"/>
<keyword evidence="2" id="KW-1185">Reference proteome</keyword>
<evidence type="ECO:0000313" key="1">
    <source>
        <dbReference type="EMBL" id="CAD8164364.1"/>
    </source>
</evidence>
<proteinExistence type="predicted"/>
<comment type="caution">
    <text evidence="1">The sequence shown here is derived from an EMBL/GenBank/DDBJ whole genome shotgun (WGS) entry which is preliminary data.</text>
</comment>
<gene>
    <name evidence="1" type="ORF">POCTA_138.1.T0450009</name>
</gene>
<dbReference type="Proteomes" id="UP000683925">
    <property type="component" value="Unassembled WGS sequence"/>
</dbReference>
<name>A0A8S1UJ43_PAROT</name>
<sequence>MNKENFNIIQEQQIFSFPLLICQGRTSFSIKNHNYNPQQQLDIKSSYKSQSFNLHQLFCDKQLTSPFSLNKPKYIYVNSKQHKCAGLK</sequence>
<organism evidence="1 2">
    <name type="scientific">Paramecium octaurelia</name>
    <dbReference type="NCBI Taxonomy" id="43137"/>
    <lineage>
        <taxon>Eukaryota</taxon>
        <taxon>Sar</taxon>
        <taxon>Alveolata</taxon>
        <taxon>Ciliophora</taxon>
        <taxon>Intramacronucleata</taxon>
        <taxon>Oligohymenophorea</taxon>
        <taxon>Peniculida</taxon>
        <taxon>Parameciidae</taxon>
        <taxon>Paramecium</taxon>
    </lineage>
</organism>
<evidence type="ECO:0000313" key="2">
    <source>
        <dbReference type="Proteomes" id="UP000683925"/>
    </source>
</evidence>
<reference evidence="1" key="1">
    <citation type="submission" date="2021-01" db="EMBL/GenBank/DDBJ databases">
        <authorList>
            <consortium name="Genoscope - CEA"/>
            <person name="William W."/>
        </authorList>
    </citation>
    <scope>NUCLEOTIDE SEQUENCE</scope>
</reference>
<protein>
    <submittedName>
        <fullName evidence="1">Uncharacterized protein</fullName>
    </submittedName>
</protein>
<accession>A0A8S1UJ43</accession>
<dbReference type="EMBL" id="CAJJDP010000045">
    <property type="protein sequence ID" value="CAD8164364.1"/>
    <property type="molecule type" value="Genomic_DNA"/>
</dbReference>